<name>A0AAV8WMS7_9CUCU</name>
<gene>
    <name evidence="2" type="ORF">NQ314_019530</name>
</gene>
<proteinExistence type="predicted"/>
<dbReference type="EMBL" id="JANEYF010005505">
    <property type="protein sequence ID" value="KAJ8927902.1"/>
    <property type="molecule type" value="Genomic_DNA"/>
</dbReference>
<evidence type="ECO:0000313" key="3">
    <source>
        <dbReference type="Proteomes" id="UP001162156"/>
    </source>
</evidence>
<reference evidence="2" key="1">
    <citation type="journal article" date="2023" name="Insect Mol. Biol.">
        <title>Genome sequencing provides insights into the evolution of gene families encoding plant cell wall-degrading enzymes in longhorned beetles.</title>
        <authorList>
            <person name="Shin N.R."/>
            <person name="Okamura Y."/>
            <person name="Kirsch R."/>
            <person name="Pauchet Y."/>
        </authorList>
    </citation>
    <scope>NUCLEOTIDE SEQUENCE</scope>
    <source>
        <strain evidence="2">RBIC_L_NR</strain>
    </source>
</reference>
<dbReference type="Proteomes" id="UP001162156">
    <property type="component" value="Unassembled WGS sequence"/>
</dbReference>
<organism evidence="2 3">
    <name type="scientific">Rhamnusium bicolor</name>
    <dbReference type="NCBI Taxonomy" id="1586634"/>
    <lineage>
        <taxon>Eukaryota</taxon>
        <taxon>Metazoa</taxon>
        <taxon>Ecdysozoa</taxon>
        <taxon>Arthropoda</taxon>
        <taxon>Hexapoda</taxon>
        <taxon>Insecta</taxon>
        <taxon>Pterygota</taxon>
        <taxon>Neoptera</taxon>
        <taxon>Endopterygota</taxon>
        <taxon>Coleoptera</taxon>
        <taxon>Polyphaga</taxon>
        <taxon>Cucujiformia</taxon>
        <taxon>Chrysomeloidea</taxon>
        <taxon>Cerambycidae</taxon>
        <taxon>Lepturinae</taxon>
        <taxon>Rhagiini</taxon>
        <taxon>Rhamnusium</taxon>
    </lineage>
</organism>
<accession>A0AAV8WMS7</accession>
<keyword evidence="3" id="KW-1185">Reference proteome</keyword>
<evidence type="ECO:0000256" key="1">
    <source>
        <dbReference type="SAM" id="MobiDB-lite"/>
    </source>
</evidence>
<protein>
    <submittedName>
        <fullName evidence="2">Uncharacterized protein</fullName>
    </submittedName>
</protein>
<dbReference type="AlphaFoldDB" id="A0AAV8WMS7"/>
<sequence length="108" mass="11823">MSPGRDGCELDMEPSASQSQDCEPTPPLQRHGSKSNFFLPTIEGESPRHPRGVHYPRSSPHPRPRGLDPNRSATPESLGPQRPSPTMQQRIKALGVPTPLAISSPVRR</sequence>
<evidence type="ECO:0000313" key="2">
    <source>
        <dbReference type="EMBL" id="KAJ8927902.1"/>
    </source>
</evidence>
<feature type="compositionally biased region" description="Basic residues" evidence="1">
    <location>
        <begin position="49"/>
        <end position="64"/>
    </location>
</feature>
<comment type="caution">
    <text evidence="2">The sequence shown here is derived from an EMBL/GenBank/DDBJ whole genome shotgun (WGS) entry which is preliminary data.</text>
</comment>
<feature type="region of interest" description="Disordered" evidence="1">
    <location>
        <begin position="1"/>
        <end position="108"/>
    </location>
</feature>